<keyword evidence="13" id="KW-1185">Reference proteome</keyword>
<name>A0A6J5U6C6_PRUAR</name>
<dbReference type="Proteomes" id="UP000507245">
    <property type="component" value="Unassembled WGS sequence"/>
</dbReference>
<dbReference type="EMBL" id="CAEKDK010000002">
    <property type="protein sequence ID" value="CAB4271147.1"/>
    <property type="molecule type" value="Genomic_DNA"/>
</dbReference>
<protein>
    <recommendedName>
        <fullName evidence="3">glucan endo-1,3-beta-D-glucosidase</fullName>
        <ecNumber evidence="3">3.2.1.39</ecNumber>
    </recommendedName>
    <alternativeName>
        <fullName evidence="6">(1-&gt;3)-beta-glucan endohydrolase</fullName>
    </alternativeName>
    <alternativeName>
        <fullName evidence="7">Beta-1,3-endoglucanase</fullName>
    </alternativeName>
</protein>
<evidence type="ECO:0000313" key="11">
    <source>
        <dbReference type="EMBL" id="CAB4301588.1"/>
    </source>
</evidence>
<evidence type="ECO:0000256" key="5">
    <source>
        <dbReference type="ARBA" id="ARBA00023295"/>
    </source>
</evidence>
<dbReference type="OrthoDB" id="941679at2759"/>
<evidence type="ECO:0000313" key="13">
    <source>
        <dbReference type="Proteomes" id="UP000507245"/>
    </source>
</evidence>
<comment type="catalytic activity">
    <reaction evidence="1">
        <text>Hydrolysis of (1-&gt;3)-beta-D-glucosidic linkages in (1-&gt;3)-beta-D-glucans.</text>
        <dbReference type="EC" id="3.2.1.39"/>
    </reaction>
</comment>
<evidence type="ECO:0000256" key="6">
    <source>
        <dbReference type="ARBA" id="ARBA00033335"/>
    </source>
</evidence>
<dbReference type="InterPro" id="IPR000490">
    <property type="entry name" value="Glyco_hydro_17"/>
</dbReference>
<dbReference type="Pfam" id="PF00332">
    <property type="entry name" value="Glyco_hydro_17"/>
    <property type="match status" value="1"/>
</dbReference>
<dbReference type="AlphaFoldDB" id="A0A6J5U6C6"/>
<evidence type="ECO:0000256" key="7">
    <source>
        <dbReference type="ARBA" id="ARBA00033417"/>
    </source>
</evidence>
<organism evidence="10 12">
    <name type="scientific">Prunus armeniaca</name>
    <name type="common">Apricot</name>
    <name type="synonym">Armeniaca vulgaris</name>
    <dbReference type="NCBI Taxonomy" id="36596"/>
    <lineage>
        <taxon>Eukaryota</taxon>
        <taxon>Viridiplantae</taxon>
        <taxon>Streptophyta</taxon>
        <taxon>Embryophyta</taxon>
        <taxon>Tracheophyta</taxon>
        <taxon>Spermatophyta</taxon>
        <taxon>Magnoliopsida</taxon>
        <taxon>eudicotyledons</taxon>
        <taxon>Gunneridae</taxon>
        <taxon>Pentapetalae</taxon>
        <taxon>rosids</taxon>
        <taxon>fabids</taxon>
        <taxon>Rosales</taxon>
        <taxon>Rosaceae</taxon>
        <taxon>Amygdaloideae</taxon>
        <taxon>Amygdaleae</taxon>
        <taxon>Prunus</taxon>
    </lineage>
</organism>
<dbReference type="EMBL" id="CAEKKB010000002">
    <property type="protein sequence ID" value="CAB4301588.1"/>
    <property type="molecule type" value="Genomic_DNA"/>
</dbReference>
<dbReference type="GO" id="GO:0005975">
    <property type="term" value="P:carbohydrate metabolic process"/>
    <property type="evidence" value="ECO:0007669"/>
    <property type="project" value="InterPro"/>
</dbReference>
<feature type="region of interest" description="Disordered" evidence="9">
    <location>
        <begin position="23"/>
        <end position="59"/>
    </location>
</feature>
<dbReference type="GO" id="GO:0042973">
    <property type="term" value="F:glucan endo-1,3-beta-D-glucosidase activity"/>
    <property type="evidence" value="ECO:0007669"/>
    <property type="project" value="UniProtKB-EC"/>
</dbReference>
<evidence type="ECO:0000256" key="4">
    <source>
        <dbReference type="ARBA" id="ARBA00022801"/>
    </source>
</evidence>
<evidence type="ECO:0000256" key="3">
    <source>
        <dbReference type="ARBA" id="ARBA00012780"/>
    </source>
</evidence>
<feature type="compositionally biased region" description="Polar residues" evidence="9">
    <location>
        <begin position="33"/>
        <end position="59"/>
    </location>
</feature>
<evidence type="ECO:0000313" key="10">
    <source>
        <dbReference type="EMBL" id="CAB4271147.1"/>
    </source>
</evidence>
<evidence type="ECO:0000256" key="2">
    <source>
        <dbReference type="ARBA" id="ARBA00008773"/>
    </source>
</evidence>
<evidence type="ECO:0000256" key="8">
    <source>
        <dbReference type="RuleBase" id="RU004335"/>
    </source>
</evidence>
<evidence type="ECO:0000256" key="1">
    <source>
        <dbReference type="ARBA" id="ARBA00000382"/>
    </source>
</evidence>
<proteinExistence type="inferred from homology"/>
<dbReference type="Proteomes" id="UP000507222">
    <property type="component" value="Unassembled WGS sequence"/>
</dbReference>
<sequence length="59" mass="6519">MVDALHASLEKAGEPQVQVVVSERGWPSDGNREVTTPATNIQFEPNKPRLSNQFSVNKN</sequence>
<evidence type="ECO:0000313" key="12">
    <source>
        <dbReference type="Proteomes" id="UP000507222"/>
    </source>
</evidence>
<keyword evidence="5" id="KW-0326">Glycosidase</keyword>
<reference evidence="13" key="1">
    <citation type="journal article" date="2020" name="Genome Biol.">
        <title>Gamete binning: chromosome-level and haplotype-resolved genome assembly enabled by high-throughput single-cell sequencing of gamete genomes.</title>
        <authorList>
            <person name="Campoy J.A."/>
            <person name="Sun H."/>
            <person name="Goel M."/>
            <person name="Jiao W.-B."/>
            <person name="Folz-Donahue K."/>
            <person name="Wang N."/>
            <person name="Rubio M."/>
            <person name="Liu C."/>
            <person name="Kukat C."/>
            <person name="Ruiz D."/>
            <person name="Huettel B."/>
            <person name="Schneeberger K."/>
        </authorList>
    </citation>
    <scope>NUCLEOTIDE SEQUENCE [LARGE SCALE GENOMIC DNA]</scope>
    <source>
        <strain evidence="13">cv. Rojo Pasion</strain>
    </source>
</reference>
<keyword evidence="4" id="KW-0378">Hydrolase</keyword>
<dbReference type="InterPro" id="IPR017853">
    <property type="entry name" value="GH"/>
</dbReference>
<dbReference type="Gene3D" id="3.20.20.80">
    <property type="entry name" value="Glycosidases"/>
    <property type="match status" value="1"/>
</dbReference>
<evidence type="ECO:0000256" key="9">
    <source>
        <dbReference type="SAM" id="MobiDB-lite"/>
    </source>
</evidence>
<dbReference type="SUPFAM" id="SSF51445">
    <property type="entry name" value="(Trans)glycosidases"/>
    <property type="match status" value="1"/>
</dbReference>
<accession>A0A6J5U6C6</accession>
<dbReference type="EC" id="3.2.1.39" evidence="3"/>
<comment type="similarity">
    <text evidence="2 8">Belongs to the glycosyl hydrolase 17 family.</text>
</comment>
<gene>
    <name evidence="10" type="ORF">CURHAP_LOCUS17492</name>
    <name evidence="11" type="ORF">ORAREDHAP_LOCUS17119</name>
</gene>
<reference evidence="10 12" key="2">
    <citation type="submission" date="2020-05" db="EMBL/GenBank/DDBJ databases">
        <authorList>
            <person name="Campoy J."/>
            <person name="Schneeberger K."/>
            <person name="Spophaly S."/>
        </authorList>
    </citation>
    <scope>NUCLEOTIDE SEQUENCE [LARGE SCALE GENOMIC DNA]</scope>
    <source>
        <strain evidence="10">PruArmRojPasFocal</strain>
    </source>
</reference>